<dbReference type="RefSeq" id="WP_193912543.1">
    <property type="nucleotide sequence ID" value="NZ_JADEXG010000143.1"/>
</dbReference>
<dbReference type="InterPro" id="IPR036291">
    <property type="entry name" value="NAD(P)-bd_dom_sf"/>
</dbReference>
<evidence type="ECO:0000313" key="2">
    <source>
        <dbReference type="Proteomes" id="UP000636505"/>
    </source>
</evidence>
<dbReference type="GO" id="GO:0006666">
    <property type="term" value="P:3-keto-sphinganine metabolic process"/>
    <property type="evidence" value="ECO:0007669"/>
    <property type="project" value="TreeGrafter"/>
</dbReference>
<dbReference type="PANTHER" id="PTHR43550">
    <property type="entry name" value="3-KETODIHYDROSPHINGOSINE REDUCTASE"/>
    <property type="match status" value="1"/>
</dbReference>
<dbReference type="GO" id="GO:0016020">
    <property type="term" value="C:membrane"/>
    <property type="evidence" value="ECO:0007669"/>
    <property type="project" value="GOC"/>
</dbReference>
<proteinExistence type="predicted"/>
<dbReference type="AlphaFoldDB" id="A0A8J7ACG5"/>
<gene>
    <name evidence="1" type="ORF">IQ241_25155</name>
</gene>
<evidence type="ECO:0000313" key="1">
    <source>
        <dbReference type="EMBL" id="MBE9080530.1"/>
    </source>
</evidence>
<name>A0A8J7ACG5_9CYAN</name>
<sequence length="85" mass="9000">MSIPPHSNPYPHAVVTGGSSGIGKALARQLAGQGYHISIIARRQRQLETAQAEMMAACCDADQKVQHFSADVANREQIEGAIATA</sequence>
<comment type="caution">
    <text evidence="1">The sequence shown here is derived from an EMBL/GenBank/DDBJ whole genome shotgun (WGS) entry which is preliminary data.</text>
</comment>
<dbReference type="GO" id="GO:0047560">
    <property type="term" value="F:3-dehydrosphinganine reductase activity"/>
    <property type="evidence" value="ECO:0007669"/>
    <property type="project" value="TreeGrafter"/>
</dbReference>
<dbReference type="Gene3D" id="3.40.50.720">
    <property type="entry name" value="NAD(P)-binding Rossmann-like Domain"/>
    <property type="match status" value="1"/>
</dbReference>
<dbReference type="Proteomes" id="UP000636505">
    <property type="component" value="Unassembled WGS sequence"/>
</dbReference>
<protein>
    <submittedName>
        <fullName evidence="1">SDR family NAD(P)-dependent oxidoreductase</fullName>
    </submittedName>
</protein>
<organism evidence="1 2">
    <name type="scientific">Vasconcelosia minhoensis LEGE 07310</name>
    <dbReference type="NCBI Taxonomy" id="915328"/>
    <lineage>
        <taxon>Bacteria</taxon>
        <taxon>Bacillati</taxon>
        <taxon>Cyanobacteriota</taxon>
        <taxon>Cyanophyceae</taxon>
        <taxon>Nodosilineales</taxon>
        <taxon>Cymatolegaceae</taxon>
        <taxon>Vasconcelosia</taxon>
        <taxon>Vasconcelosia minhoensis</taxon>
    </lineage>
</organism>
<dbReference type="GO" id="GO:0030148">
    <property type="term" value="P:sphingolipid biosynthetic process"/>
    <property type="evidence" value="ECO:0007669"/>
    <property type="project" value="TreeGrafter"/>
</dbReference>
<dbReference type="EMBL" id="JADEXG010000143">
    <property type="protein sequence ID" value="MBE9080530.1"/>
    <property type="molecule type" value="Genomic_DNA"/>
</dbReference>
<keyword evidence="2" id="KW-1185">Reference proteome</keyword>
<dbReference type="SUPFAM" id="SSF51735">
    <property type="entry name" value="NAD(P)-binding Rossmann-fold domains"/>
    <property type="match status" value="1"/>
</dbReference>
<dbReference type="InterPro" id="IPR002347">
    <property type="entry name" value="SDR_fam"/>
</dbReference>
<feature type="non-terminal residue" evidence="1">
    <location>
        <position position="85"/>
    </location>
</feature>
<accession>A0A8J7ACG5</accession>
<reference evidence="1" key="1">
    <citation type="submission" date="2020-10" db="EMBL/GenBank/DDBJ databases">
        <authorList>
            <person name="Castelo-Branco R."/>
            <person name="Eusebio N."/>
            <person name="Adriana R."/>
            <person name="Vieira A."/>
            <person name="Brugerolle De Fraissinette N."/>
            <person name="Rezende De Castro R."/>
            <person name="Schneider M.P."/>
            <person name="Vasconcelos V."/>
            <person name="Leao P.N."/>
        </authorList>
    </citation>
    <scope>NUCLEOTIDE SEQUENCE</scope>
    <source>
        <strain evidence="1">LEGE 07310</strain>
    </source>
</reference>
<dbReference type="Pfam" id="PF00106">
    <property type="entry name" value="adh_short"/>
    <property type="match status" value="1"/>
</dbReference>
<dbReference type="PANTHER" id="PTHR43550:SF3">
    <property type="entry name" value="3-KETODIHYDROSPHINGOSINE REDUCTASE"/>
    <property type="match status" value="1"/>
</dbReference>